<gene>
    <name evidence="10" type="ORF">H4R26_001342</name>
</gene>
<dbReference type="OrthoDB" id="5545019at2759"/>
<dbReference type="PROSITE" id="PS00061">
    <property type="entry name" value="ADH_SHORT"/>
    <property type="match status" value="1"/>
</dbReference>
<dbReference type="InterPro" id="IPR036291">
    <property type="entry name" value="NAD(P)-bd_dom_sf"/>
</dbReference>
<keyword evidence="3" id="KW-0276">Fatty acid metabolism</keyword>
<comment type="similarity">
    <text evidence="8">Belongs to the short-chain dehydrogenases/reductases (SDR) family.</text>
</comment>
<reference evidence="10" key="1">
    <citation type="submission" date="2022-07" db="EMBL/GenBank/DDBJ databases">
        <title>Phylogenomic reconstructions and comparative analyses of Kickxellomycotina fungi.</title>
        <authorList>
            <person name="Reynolds N.K."/>
            <person name="Stajich J.E."/>
            <person name="Barry K."/>
            <person name="Grigoriev I.V."/>
            <person name="Crous P."/>
            <person name="Smith M.E."/>
        </authorList>
    </citation>
    <scope>NUCLEOTIDE SEQUENCE</scope>
    <source>
        <strain evidence="10">IMI 214461</strain>
    </source>
</reference>
<keyword evidence="11" id="KW-1185">Reference proteome</keyword>
<comment type="pathway">
    <text evidence="1">Lipid metabolism; fatty acid biosynthesis.</text>
</comment>
<dbReference type="AlphaFoldDB" id="A0A9W8BMD8"/>
<keyword evidence="9" id="KW-1133">Transmembrane helix</keyword>
<evidence type="ECO:0008006" key="12">
    <source>
        <dbReference type="Google" id="ProtNLM"/>
    </source>
</evidence>
<comment type="caution">
    <text evidence="10">The sequence shown here is derived from an EMBL/GenBank/DDBJ whole genome shotgun (WGS) entry which is preliminary data.</text>
</comment>
<evidence type="ECO:0000256" key="4">
    <source>
        <dbReference type="ARBA" id="ARBA00022857"/>
    </source>
</evidence>
<dbReference type="InterPro" id="IPR020904">
    <property type="entry name" value="Sc_DH/Rdtase_CS"/>
</dbReference>
<evidence type="ECO:0000256" key="3">
    <source>
        <dbReference type="ARBA" id="ARBA00022832"/>
    </source>
</evidence>
<dbReference type="Gene3D" id="3.40.50.720">
    <property type="entry name" value="NAD(P)-binding Rossmann-like Domain"/>
    <property type="match status" value="1"/>
</dbReference>
<dbReference type="InterPro" id="IPR002347">
    <property type="entry name" value="SDR_fam"/>
</dbReference>
<evidence type="ECO:0000313" key="11">
    <source>
        <dbReference type="Proteomes" id="UP001150907"/>
    </source>
</evidence>
<evidence type="ECO:0000256" key="5">
    <source>
        <dbReference type="ARBA" id="ARBA00023002"/>
    </source>
</evidence>
<dbReference type="GO" id="GO:0016491">
    <property type="term" value="F:oxidoreductase activity"/>
    <property type="evidence" value="ECO:0007669"/>
    <property type="project" value="UniProtKB-KW"/>
</dbReference>
<name>A0A9W8BMD8_9FUNG</name>
<dbReference type="PRINTS" id="PR00080">
    <property type="entry name" value="SDRFAMILY"/>
</dbReference>
<keyword evidence="7" id="KW-0275">Fatty acid biosynthesis</keyword>
<evidence type="ECO:0000256" key="2">
    <source>
        <dbReference type="ARBA" id="ARBA00022516"/>
    </source>
</evidence>
<accession>A0A9W8BMD8</accession>
<keyword evidence="2" id="KW-0444">Lipid biosynthesis</keyword>
<protein>
    <recommendedName>
        <fullName evidence="12">Very-long-chain 3-oxoacyl-CoA reductase</fullName>
    </recommendedName>
</protein>
<evidence type="ECO:0000313" key="10">
    <source>
        <dbReference type="EMBL" id="KAJ2006501.1"/>
    </source>
</evidence>
<dbReference type="FunFam" id="3.40.50.720:FF:000137">
    <property type="entry name" value="Hydroxysteroid (17-beta) dehydrogenase 3"/>
    <property type="match status" value="1"/>
</dbReference>
<organism evidence="10 11">
    <name type="scientific">Coemansia thaxteri</name>
    <dbReference type="NCBI Taxonomy" id="2663907"/>
    <lineage>
        <taxon>Eukaryota</taxon>
        <taxon>Fungi</taxon>
        <taxon>Fungi incertae sedis</taxon>
        <taxon>Zoopagomycota</taxon>
        <taxon>Kickxellomycotina</taxon>
        <taxon>Kickxellomycetes</taxon>
        <taxon>Kickxellales</taxon>
        <taxon>Kickxellaceae</taxon>
        <taxon>Coemansia</taxon>
    </lineage>
</organism>
<dbReference type="PROSITE" id="PS51257">
    <property type="entry name" value="PROKAR_LIPOPROTEIN"/>
    <property type="match status" value="1"/>
</dbReference>
<dbReference type="Pfam" id="PF00106">
    <property type="entry name" value="adh_short"/>
    <property type="match status" value="1"/>
</dbReference>
<dbReference type="CDD" id="cd05356">
    <property type="entry name" value="17beta-HSD1_like_SDR_c"/>
    <property type="match status" value="1"/>
</dbReference>
<keyword evidence="9" id="KW-0472">Membrane</keyword>
<feature type="transmembrane region" description="Helical" evidence="9">
    <location>
        <begin position="295"/>
        <end position="315"/>
    </location>
</feature>
<evidence type="ECO:0000256" key="9">
    <source>
        <dbReference type="SAM" id="Phobius"/>
    </source>
</evidence>
<keyword evidence="9" id="KW-0812">Transmembrane</keyword>
<dbReference type="PRINTS" id="PR00081">
    <property type="entry name" value="GDHRDH"/>
</dbReference>
<evidence type="ECO:0000256" key="6">
    <source>
        <dbReference type="ARBA" id="ARBA00023098"/>
    </source>
</evidence>
<dbReference type="GO" id="GO:0005783">
    <property type="term" value="C:endoplasmic reticulum"/>
    <property type="evidence" value="ECO:0007669"/>
    <property type="project" value="TreeGrafter"/>
</dbReference>
<feature type="transmembrane region" description="Helical" evidence="9">
    <location>
        <begin position="262"/>
        <end position="283"/>
    </location>
</feature>
<keyword evidence="6" id="KW-0443">Lipid metabolism</keyword>
<keyword evidence="5" id="KW-0560">Oxidoreductase</keyword>
<evidence type="ECO:0000256" key="1">
    <source>
        <dbReference type="ARBA" id="ARBA00005194"/>
    </source>
</evidence>
<dbReference type="SUPFAM" id="SSF51735">
    <property type="entry name" value="NAD(P)-binding Rossmann-fold domains"/>
    <property type="match status" value="1"/>
</dbReference>
<dbReference type="EMBL" id="JANBQF010000058">
    <property type="protein sequence ID" value="KAJ2006501.1"/>
    <property type="molecule type" value="Genomic_DNA"/>
</dbReference>
<dbReference type="Proteomes" id="UP001150907">
    <property type="component" value="Unassembled WGS sequence"/>
</dbReference>
<evidence type="ECO:0000256" key="8">
    <source>
        <dbReference type="RuleBase" id="RU000363"/>
    </source>
</evidence>
<sequence length="410" mass="45126">MSPHSTKVMFKLWQFGVTRDAAPLLGVTAVGCAYGLYVLASKFQEPGYLRRAPKYAYKNIAKWDGVLVDGNPGELEKDTALHWLNSLLNTLFTYVGIGVVAYYVSVIITVLYDLFVRAGIPLERFGAGQGAWAVVTGCTDGLGREAALELARKKFNIVLISRSLDKLEAMAEEVRAMGVETRVLAVDFAQTTGDTWAEIKQLLDSLRVGVLVNNVGVSYDYPMYTEEISESTVDALVELNMRAMVRMTRAVLPQMKERRSGLVLNSGSFAALLPSPFLAVYSGTKGFVKFFSQSLAAEVAGFGITVEHLQTYFVCSRMSKTKRPNFLIPLPRPYMRTVLAKIGVAGGSAEPYTSVPYASHALLAFVAERLAPRQSAIDYNYNLLQGLRKRAIKKKEREEGESAEGAKKTK</sequence>
<evidence type="ECO:0000256" key="7">
    <source>
        <dbReference type="ARBA" id="ARBA00023160"/>
    </source>
</evidence>
<dbReference type="PANTHER" id="PTHR43086">
    <property type="entry name" value="VERY-LONG-CHAIN 3-OXOOACYL-COA REDUCTASE"/>
    <property type="match status" value="1"/>
</dbReference>
<dbReference type="PANTHER" id="PTHR43086:SF2">
    <property type="entry name" value="HYDROXYSTEROID DEHYDROGENASE-LIKE PROTEIN 1"/>
    <property type="match status" value="1"/>
</dbReference>
<feature type="transmembrane region" description="Helical" evidence="9">
    <location>
        <begin position="91"/>
        <end position="115"/>
    </location>
</feature>
<dbReference type="GO" id="GO:0030497">
    <property type="term" value="P:fatty acid elongation"/>
    <property type="evidence" value="ECO:0007669"/>
    <property type="project" value="TreeGrafter"/>
</dbReference>
<feature type="transmembrane region" description="Helical" evidence="9">
    <location>
        <begin position="21"/>
        <end position="40"/>
    </location>
</feature>
<keyword evidence="4" id="KW-0521">NADP</keyword>
<proteinExistence type="inferred from homology"/>